<reference evidence="1 2" key="1">
    <citation type="journal article" date="2023" name="IMA Fungus">
        <title>Comparative genomic study of the Penicillium genus elucidates a diverse pangenome and 15 lateral gene transfer events.</title>
        <authorList>
            <person name="Petersen C."/>
            <person name="Sorensen T."/>
            <person name="Nielsen M.R."/>
            <person name="Sondergaard T.E."/>
            <person name="Sorensen J.L."/>
            <person name="Fitzpatrick D.A."/>
            <person name="Frisvad J.C."/>
            <person name="Nielsen K.L."/>
        </authorList>
    </citation>
    <scope>NUCLEOTIDE SEQUENCE [LARGE SCALE GENOMIC DNA]</scope>
    <source>
        <strain evidence="1 2">IBT 3361</strain>
    </source>
</reference>
<dbReference type="Proteomes" id="UP001220256">
    <property type="component" value="Unassembled WGS sequence"/>
</dbReference>
<evidence type="ECO:0000313" key="1">
    <source>
        <dbReference type="EMBL" id="KAJ5264605.1"/>
    </source>
</evidence>
<accession>A0ABQ8WDC2</accession>
<name>A0ABQ8WDC2_PENCH</name>
<evidence type="ECO:0000313" key="2">
    <source>
        <dbReference type="Proteomes" id="UP001220256"/>
    </source>
</evidence>
<keyword evidence="2" id="KW-1185">Reference proteome</keyword>
<protein>
    <submittedName>
        <fullName evidence="1">Uncharacterized protein</fullName>
    </submittedName>
</protein>
<dbReference type="EMBL" id="JAPVEB010000004">
    <property type="protein sequence ID" value="KAJ5264605.1"/>
    <property type="molecule type" value="Genomic_DNA"/>
</dbReference>
<gene>
    <name evidence="1" type="ORF">N7505_007398</name>
</gene>
<sequence>MCQLHPLPEAIEFDRWIAETEDQKPKRYNPYNINFDRPDQMSEQAIHELKEYEHSFDQTRWLKMQATQAKFNLPRLVLDDTGRGAALAGHAAVGREAILVVWVPLLGANMFASNILLCQVSPGGLPPIAVA</sequence>
<organism evidence="1 2">
    <name type="scientific">Penicillium chrysogenum</name>
    <name type="common">Penicillium notatum</name>
    <dbReference type="NCBI Taxonomy" id="5076"/>
    <lineage>
        <taxon>Eukaryota</taxon>
        <taxon>Fungi</taxon>
        <taxon>Dikarya</taxon>
        <taxon>Ascomycota</taxon>
        <taxon>Pezizomycotina</taxon>
        <taxon>Eurotiomycetes</taxon>
        <taxon>Eurotiomycetidae</taxon>
        <taxon>Eurotiales</taxon>
        <taxon>Aspergillaceae</taxon>
        <taxon>Penicillium</taxon>
        <taxon>Penicillium chrysogenum species complex</taxon>
    </lineage>
</organism>
<comment type="caution">
    <text evidence="1">The sequence shown here is derived from an EMBL/GenBank/DDBJ whole genome shotgun (WGS) entry which is preliminary data.</text>
</comment>
<proteinExistence type="predicted"/>